<gene>
    <name evidence="12 20" type="primary">NDOR1</name>
</gene>
<keyword evidence="5 12" id="KW-0288">FMN</keyword>
<dbReference type="PROSITE" id="PS00518">
    <property type="entry name" value="ZF_RING_1"/>
    <property type="match status" value="1"/>
</dbReference>
<feature type="binding site" evidence="12">
    <location>
        <begin position="68"/>
        <end position="71"/>
    </location>
    <ligand>
        <name>FMN</name>
        <dbReference type="ChEBI" id="CHEBI:58210"/>
    </ligand>
</feature>
<feature type="domain" description="RING-type" evidence="16">
    <location>
        <begin position="694"/>
        <end position="743"/>
    </location>
</feature>
<feature type="binding site" evidence="12">
    <location>
        <begin position="371"/>
        <end position="374"/>
    </location>
    <ligand>
        <name>FAD</name>
        <dbReference type="ChEBI" id="CHEBI:57692"/>
    </ligand>
</feature>
<comment type="similarity">
    <text evidence="12">Belongs to the NADPH-dependent diflavin oxidoreductase NDOR1 family.</text>
</comment>
<evidence type="ECO:0000259" key="16">
    <source>
        <dbReference type="PROSITE" id="PS50089"/>
    </source>
</evidence>
<feature type="binding site" evidence="12">
    <location>
        <begin position="470"/>
        <end position="471"/>
    </location>
    <ligand>
        <name>NADP(+)</name>
        <dbReference type="ChEBI" id="CHEBI:58349"/>
    </ligand>
</feature>
<dbReference type="KEGG" id="nasi:112411382"/>
<evidence type="ECO:0000256" key="3">
    <source>
        <dbReference type="ARBA" id="ARBA00022490"/>
    </source>
</evidence>
<evidence type="ECO:0000256" key="11">
    <source>
        <dbReference type="ARBA" id="ARBA00023002"/>
    </source>
</evidence>
<reference evidence="20" key="1">
    <citation type="submission" date="2025-08" db="UniProtKB">
        <authorList>
            <consortium name="RefSeq"/>
        </authorList>
    </citation>
    <scope>IDENTIFICATION</scope>
    <source>
        <tissue evidence="20">Meat</tissue>
    </source>
</reference>
<dbReference type="FunFam" id="3.40.50.80:FF:000001">
    <property type="entry name" value="NADPH--cytochrome P450 reductase 1"/>
    <property type="match status" value="1"/>
</dbReference>
<evidence type="ECO:0000256" key="14">
    <source>
        <dbReference type="SAM" id="MobiDB-lite"/>
    </source>
</evidence>
<dbReference type="InterPro" id="IPR039261">
    <property type="entry name" value="FNR_nucleotide-bd"/>
</dbReference>
<comment type="cofactor">
    <cofactor evidence="2 12">
        <name>FAD</name>
        <dbReference type="ChEBI" id="CHEBI:57692"/>
    </cofactor>
</comment>
<keyword evidence="19" id="KW-1185">Reference proteome</keyword>
<dbReference type="FunFam" id="3.40.50.360:FF:000015">
    <property type="entry name" value="NADPH-dependent diflavin oxidoreductase 1"/>
    <property type="match status" value="1"/>
</dbReference>
<dbReference type="PROSITE" id="PS50089">
    <property type="entry name" value="ZF_RING_2"/>
    <property type="match status" value="1"/>
</dbReference>
<feature type="domain" description="FAD-binding FR-type" evidence="18">
    <location>
        <begin position="215"/>
        <end position="401"/>
    </location>
</feature>
<dbReference type="PRINTS" id="PR00369">
    <property type="entry name" value="FLAVODOXIN"/>
</dbReference>
<keyword evidence="15" id="KW-0472">Membrane</keyword>
<dbReference type="GO" id="GO:0048471">
    <property type="term" value="C:perinuclear region of cytoplasm"/>
    <property type="evidence" value="ECO:0007669"/>
    <property type="project" value="UniProtKB-SubCell"/>
</dbReference>
<dbReference type="SUPFAM" id="SSF52218">
    <property type="entry name" value="Flavoproteins"/>
    <property type="match status" value="1"/>
</dbReference>
<dbReference type="InterPro" id="IPR017938">
    <property type="entry name" value="Riboflavin_synthase-like_b-brl"/>
</dbReference>
<dbReference type="InterPro" id="IPR001709">
    <property type="entry name" value="Flavoprot_Pyr_Nucl_cyt_Rdtase"/>
</dbReference>
<dbReference type="InterPro" id="IPR028879">
    <property type="entry name" value="NDOR1"/>
</dbReference>
<dbReference type="GO" id="GO:0160246">
    <property type="term" value="F:NADPH-iron-sulfur [2Fe-2S] protein oxidoreductase activity"/>
    <property type="evidence" value="ECO:0007669"/>
    <property type="project" value="InterPro"/>
</dbReference>
<evidence type="ECO:0000256" key="2">
    <source>
        <dbReference type="ARBA" id="ARBA00001974"/>
    </source>
</evidence>
<evidence type="ECO:0000256" key="10">
    <source>
        <dbReference type="ARBA" id="ARBA00022857"/>
    </source>
</evidence>
<dbReference type="InterPro" id="IPR023173">
    <property type="entry name" value="NADPH_Cyt_P450_Rdtase_alpha"/>
</dbReference>
<evidence type="ECO:0000256" key="8">
    <source>
        <dbReference type="ARBA" id="ARBA00022827"/>
    </source>
</evidence>
<evidence type="ECO:0000259" key="17">
    <source>
        <dbReference type="PROSITE" id="PS50902"/>
    </source>
</evidence>
<dbReference type="HAMAP" id="MF_03178">
    <property type="entry name" value="NDOR1"/>
    <property type="match status" value="1"/>
</dbReference>
<dbReference type="InterPro" id="IPR017927">
    <property type="entry name" value="FAD-bd_FR_type"/>
</dbReference>
<dbReference type="Pfam" id="PF00258">
    <property type="entry name" value="Flavodoxin_1"/>
    <property type="match status" value="1"/>
</dbReference>
<evidence type="ECO:0000256" key="5">
    <source>
        <dbReference type="ARBA" id="ARBA00022643"/>
    </source>
</evidence>
<dbReference type="InterPro" id="IPR001841">
    <property type="entry name" value="Znf_RING"/>
</dbReference>
<dbReference type="SMART" id="SM00184">
    <property type="entry name" value="RING"/>
    <property type="match status" value="1"/>
</dbReference>
<dbReference type="RefSeq" id="XP_024618207.1">
    <property type="nucleotide sequence ID" value="XM_024762439.1"/>
</dbReference>
<keyword evidence="4 12" id="KW-0285">Flavoprotein</keyword>
<comment type="subcellular location">
    <subcellularLocation>
        <location evidence="12">Cytoplasm</location>
        <location evidence="12">Perinuclear region</location>
    </subcellularLocation>
    <text evidence="12">Concentrated in perinuclear structure.</text>
</comment>
<evidence type="ECO:0000256" key="6">
    <source>
        <dbReference type="ARBA" id="ARBA00022723"/>
    </source>
</evidence>
<dbReference type="PANTHER" id="PTHR19384">
    <property type="entry name" value="NITRIC OXIDE SYNTHASE-RELATED"/>
    <property type="match status" value="1"/>
</dbReference>
<keyword evidence="15" id="KW-0812">Transmembrane</keyword>
<keyword evidence="8 12" id="KW-0274">FAD</keyword>
<evidence type="ECO:0000313" key="20">
    <source>
        <dbReference type="RefSeq" id="XP_024618207.1"/>
    </source>
</evidence>
<dbReference type="GO" id="GO:0005634">
    <property type="term" value="C:nucleus"/>
    <property type="evidence" value="ECO:0007669"/>
    <property type="project" value="UniProtKB-ARBA"/>
</dbReference>
<dbReference type="FunCoup" id="A0A341CWH8">
    <property type="interactions" value="2591"/>
</dbReference>
<feature type="binding site" evidence="12">
    <location>
        <begin position="106"/>
        <end position="115"/>
    </location>
    <ligand>
        <name>FMN</name>
        <dbReference type="ChEBI" id="CHEBI:58210"/>
    </ligand>
</feature>
<dbReference type="InterPro" id="IPR013083">
    <property type="entry name" value="Znf_RING/FYVE/PHD"/>
</dbReference>
<dbReference type="CTD" id="27158"/>
<feature type="binding site" evidence="12">
    <location>
        <position position="551"/>
    </location>
    <ligand>
        <name>FAD</name>
        <dbReference type="ChEBI" id="CHEBI:57692"/>
    </ligand>
</feature>
<dbReference type="PRINTS" id="PR00371">
    <property type="entry name" value="FPNCR"/>
</dbReference>
<dbReference type="SUPFAM" id="SSF52343">
    <property type="entry name" value="Ferredoxin reductase-like, C-terminal NADP-linked domain"/>
    <property type="match status" value="1"/>
</dbReference>
<dbReference type="Gene3D" id="3.40.50.360">
    <property type="match status" value="1"/>
</dbReference>
<dbReference type="InterPro" id="IPR003097">
    <property type="entry name" value="CysJ-like_FAD-binding"/>
</dbReference>
<dbReference type="GO" id="GO:0008270">
    <property type="term" value="F:zinc ion binding"/>
    <property type="evidence" value="ECO:0007669"/>
    <property type="project" value="UniProtKB-KW"/>
</dbReference>
<dbReference type="GO" id="GO:0010181">
    <property type="term" value="F:FMN binding"/>
    <property type="evidence" value="ECO:0007669"/>
    <property type="project" value="UniProtKB-UniRule"/>
</dbReference>
<dbReference type="STRING" id="1706337.A0A341CWH8"/>
<dbReference type="PROSITE" id="PS51384">
    <property type="entry name" value="FAD_FR"/>
    <property type="match status" value="1"/>
</dbReference>
<feature type="binding site" evidence="12">
    <location>
        <begin position="476"/>
        <end position="480"/>
    </location>
    <ligand>
        <name>NADP(+)</name>
        <dbReference type="ChEBI" id="CHEBI:58349"/>
    </ligand>
</feature>
<keyword evidence="15" id="KW-1133">Transmembrane helix</keyword>
<evidence type="ECO:0000256" key="9">
    <source>
        <dbReference type="ARBA" id="ARBA00022833"/>
    </source>
</evidence>
<keyword evidence="11 12" id="KW-0560">Oxidoreductase</keyword>
<dbReference type="GO" id="GO:0016226">
    <property type="term" value="P:iron-sulfur cluster assembly"/>
    <property type="evidence" value="ECO:0007669"/>
    <property type="project" value="UniProtKB-UniRule"/>
</dbReference>
<feature type="region of interest" description="Disordered" evidence="14">
    <location>
        <begin position="646"/>
        <end position="669"/>
    </location>
</feature>
<organism evidence="19 20">
    <name type="scientific">Neophocaena asiaeorientalis asiaeorientalis</name>
    <name type="common">Yangtze finless porpoise</name>
    <name type="synonym">Neophocaena phocaenoides subsp. asiaeorientalis</name>
    <dbReference type="NCBI Taxonomy" id="1706337"/>
    <lineage>
        <taxon>Eukaryota</taxon>
        <taxon>Metazoa</taxon>
        <taxon>Chordata</taxon>
        <taxon>Craniata</taxon>
        <taxon>Vertebrata</taxon>
        <taxon>Euteleostomi</taxon>
        <taxon>Mammalia</taxon>
        <taxon>Eutheria</taxon>
        <taxon>Laurasiatheria</taxon>
        <taxon>Artiodactyla</taxon>
        <taxon>Whippomorpha</taxon>
        <taxon>Cetacea</taxon>
        <taxon>Odontoceti</taxon>
        <taxon>Phocoenidae</taxon>
        <taxon>Neophocaena</taxon>
    </lineage>
</organism>
<dbReference type="InterPro" id="IPR017907">
    <property type="entry name" value="Znf_RING_CS"/>
</dbReference>
<dbReference type="GO" id="GO:0050661">
    <property type="term" value="F:NADP binding"/>
    <property type="evidence" value="ECO:0007669"/>
    <property type="project" value="UniProtKB-UniRule"/>
</dbReference>
<dbReference type="Proteomes" id="UP000252040">
    <property type="component" value="Unplaced"/>
</dbReference>
<evidence type="ECO:0000256" key="12">
    <source>
        <dbReference type="HAMAP-Rule" id="MF_03178"/>
    </source>
</evidence>
<accession>A0A341CWH8</accession>
<comment type="subunit">
    <text evidence="12">Interacts with CIAPIN1; as part of the cytosolic iron-sulfur (Fe-S) protein assembly (CIA) machinery.</text>
</comment>
<dbReference type="PANTHER" id="PTHR19384:SF10">
    <property type="entry name" value="NADPH-DEPENDENT DIFLAVIN OXIDOREDUCTASE 1"/>
    <property type="match status" value="1"/>
</dbReference>
<evidence type="ECO:0000256" key="13">
    <source>
        <dbReference type="PROSITE-ProRule" id="PRU00175"/>
    </source>
</evidence>
<evidence type="ECO:0000313" key="19">
    <source>
        <dbReference type="Proteomes" id="UP000252040"/>
    </source>
</evidence>
<evidence type="ECO:0000256" key="4">
    <source>
        <dbReference type="ARBA" id="ARBA00022630"/>
    </source>
</evidence>
<feature type="transmembrane region" description="Helical" evidence="15">
    <location>
        <begin position="833"/>
        <end position="863"/>
    </location>
</feature>
<dbReference type="InParanoid" id="A0A341CWH8"/>
<keyword evidence="10 12" id="KW-0521">NADP</keyword>
<keyword evidence="3 12" id="KW-0963">Cytoplasm</keyword>
<dbReference type="SUPFAM" id="SSF57850">
    <property type="entry name" value="RING/U-box"/>
    <property type="match status" value="1"/>
</dbReference>
<keyword evidence="6" id="KW-0479">Metal-binding</keyword>
<evidence type="ECO:0000256" key="7">
    <source>
        <dbReference type="ARBA" id="ARBA00022771"/>
    </source>
</evidence>
<dbReference type="PROSITE" id="PS50902">
    <property type="entry name" value="FLAVODOXIN_LIKE"/>
    <property type="match status" value="1"/>
</dbReference>
<keyword evidence="7 13" id="KW-0863">Zinc-finger</keyword>
<name>A0A341CWH8_NEOAA</name>
<comment type="function">
    <text evidence="12">NADPH-dependent reductase which is a central component of the cytosolic iron-sulfur (Fe-S) protein assembly (CIA) machinery. Transfers electrons from NADPH via its FAD and FMN prosthetic groups to the [2Fe-2S] cluster of CIAPIN1, another key component of the CIA machinery. In turn, this reduced cluster provides electrons for assembly of cytosolic iron-sulfur cluster proteins. It can also reduce the [2Fe-2S] cluster of CISD1 and activate this protein implicated in Fe/S cluster repair.</text>
</comment>
<dbReference type="GO" id="GO:0005829">
    <property type="term" value="C:cytosol"/>
    <property type="evidence" value="ECO:0007669"/>
    <property type="project" value="TreeGrafter"/>
</dbReference>
<dbReference type="AlphaFoldDB" id="A0A341CWH8"/>
<dbReference type="GO" id="GO:0016651">
    <property type="term" value="F:oxidoreductase activity, acting on NAD(P)H"/>
    <property type="evidence" value="ECO:0007669"/>
    <property type="project" value="UniProtKB-UniRule"/>
</dbReference>
<sequence length="868" mass="94439">MQGTPGRTPMPNTRLLVLFGSQTGTAEDVSERLRREARRRELGCRVQALDSYPVVNLINEPLVIFVCATTGQGEPPDNMKSFWRFIFRRNLPSTSLCQMDFAVLGLGDSSYAKFNFVAKKLHRRLLQLGGSALLPVCLGDDQHELGPDATIDPWLHDLWEKVLGPHPLPLDLGLSPPGIPWPSKFTLKFLQEVPSTCSEELCVAGTDPQGTPSELQPFLAPMVTNQRVTGPSHFQDVRLIEFDITGSGVSFVAGDVVLIQPENTASHVQQFCQALGLDPDQRFTLQPREPGEPQPPLLPPCTAPPRCLRQVLCDFPHTAGAIPPDYLLDLIPLIRPRAFSIASSLLAHPSRLQILVAVVQYQTRLKEPRRGLCSNWLASLDPGQGPVRVPLWVRSGGLTFPKTPDTPVIMVGPGTGVAPFRAAIQERVAQGETGNVLFFGCRQRDQDFYWEAEWKELQTRGCLTLVTAFSREQEQKVYVQHRLRELGPLVWGLLDLRGAHFYLAGNAKYMPADVSDALTSIFQEEGGLSGPAAAAYLARLQRTLRFQTETWALGPGARRRRQSLQGQCQAVPQPRRATLTFTAPACPVAALGSPPTHPDPCAGGTAPELCPGAPTHGPADLSSGLTSLPLASLGPEHLDPLRQVLVDNGSDSGALGSPQGARTPDSEPLLGAAASARPWAWPTENEDEDEDEECPICTEAYGPGEHRLILLNCGHGLCAGCLHRLLGAAPSADLGRVCCPLCRQKTPTLEWAICRLQEELLQADGPQRPAPTALPVPPRRGPGPWASLEHRYQLRFLPGPVGSRGCLPFLPCPPCLGSRLWALRERGPCARRLALLGLLALELLGLLLIFAPLALLGLLFVLLDSSRR</sequence>
<dbReference type="GeneID" id="112411382"/>
<dbReference type="EC" id="1.18.1.-" evidence="12"/>
<evidence type="ECO:0000259" key="18">
    <source>
        <dbReference type="PROSITE" id="PS51384"/>
    </source>
</evidence>
<dbReference type="InterPro" id="IPR001094">
    <property type="entry name" value="Flavdoxin-like"/>
</dbReference>
<feature type="domain" description="Flavodoxin-like" evidence="17">
    <location>
        <begin position="15"/>
        <end position="159"/>
    </location>
</feature>
<feature type="binding site" evidence="12">
    <location>
        <position position="415"/>
    </location>
    <ligand>
        <name>NADP(+)</name>
        <dbReference type="ChEBI" id="CHEBI:58349"/>
    </ligand>
</feature>
<dbReference type="InterPro" id="IPR008254">
    <property type="entry name" value="Flavodoxin/NO_synth"/>
</dbReference>
<feature type="binding site" evidence="12">
    <location>
        <begin position="21"/>
        <end position="26"/>
    </location>
    <ligand>
        <name>FMN</name>
        <dbReference type="ChEBI" id="CHEBI:58210"/>
    </ligand>
</feature>
<dbReference type="Pfam" id="PF00667">
    <property type="entry name" value="FAD_binding_1"/>
    <property type="match status" value="2"/>
</dbReference>
<evidence type="ECO:0000256" key="1">
    <source>
        <dbReference type="ARBA" id="ARBA00001917"/>
    </source>
</evidence>
<dbReference type="Pfam" id="PF14634">
    <property type="entry name" value="zf-RING_5"/>
    <property type="match status" value="1"/>
</dbReference>
<dbReference type="Gene3D" id="3.40.50.80">
    <property type="entry name" value="Nucleotide-binding domain of ferredoxin-NADP reductase (FNR) module"/>
    <property type="match status" value="1"/>
</dbReference>
<dbReference type="Gene3D" id="3.30.40.10">
    <property type="entry name" value="Zinc/RING finger domain, C3HC4 (zinc finger)"/>
    <property type="match status" value="1"/>
</dbReference>
<dbReference type="InterPro" id="IPR001433">
    <property type="entry name" value="OxRdtase_FAD/NAD-bd"/>
</dbReference>
<dbReference type="Gene3D" id="1.20.990.10">
    <property type="entry name" value="NADPH-cytochrome p450 Reductase, Chain A, domain 3"/>
    <property type="match status" value="1"/>
</dbReference>
<feature type="binding site" evidence="12">
    <location>
        <position position="141"/>
    </location>
    <ligand>
        <name>FMN</name>
        <dbReference type="ChEBI" id="CHEBI:58210"/>
    </ligand>
</feature>
<feature type="binding site" evidence="12">
    <location>
        <position position="513"/>
    </location>
    <ligand>
        <name>NADP(+)</name>
        <dbReference type="ChEBI" id="CHEBI:58349"/>
    </ligand>
</feature>
<dbReference type="Pfam" id="PF00175">
    <property type="entry name" value="NAD_binding_1"/>
    <property type="match status" value="1"/>
</dbReference>
<protein>
    <recommendedName>
        <fullName evidence="12">NADPH-dependent diflavin oxidoreductase 1</fullName>
        <ecNumber evidence="12">1.18.1.-</ecNumber>
    </recommendedName>
    <alternativeName>
        <fullName evidence="12">NADPH-dependent FMN and FAD-containing oxidoreductase</fullName>
    </alternativeName>
</protein>
<comment type="caution">
    <text evidence="12">Lacks conserved residue(s) required for the propagation of feature annotation.</text>
</comment>
<comment type="similarity">
    <text evidence="12">In the C-terminal section; belongs to the flavoprotein pyridine nucleotide cytochrome reductase family.</text>
</comment>
<dbReference type="SUPFAM" id="SSF63380">
    <property type="entry name" value="Riboflavin synthase domain-like"/>
    <property type="match status" value="1"/>
</dbReference>
<dbReference type="Gene3D" id="2.40.30.10">
    <property type="entry name" value="Translation factors"/>
    <property type="match status" value="2"/>
</dbReference>
<proteinExistence type="inferred from homology"/>
<evidence type="ECO:0000256" key="15">
    <source>
        <dbReference type="SAM" id="Phobius"/>
    </source>
</evidence>
<feature type="binding site" evidence="12">
    <location>
        <begin position="337"/>
        <end position="340"/>
    </location>
    <ligand>
        <name>FAD</name>
        <dbReference type="ChEBI" id="CHEBI:57692"/>
    </ligand>
</feature>
<comment type="similarity">
    <text evidence="12">In the N-terminal section; belongs to the flavodoxin family.</text>
</comment>
<keyword evidence="9" id="KW-0862">Zinc</keyword>
<comment type="catalytic activity">
    <reaction evidence="12">
        <text>2 oxidized [2Fe-2S]-[protein] + NADPH = 2 reduced [2Fe-2S]-[protein] + NADP(+) + H(+)</text>
        <dbReference type="Rhea" id="RHEA:67716"/>
        <dbReference type="Rhea" id="RHEA-COMP:17327"/>
        <dbReference type="Rhea" id="RHEA-COMP:17328"/>
        <dbReference type="ChEBI" id="CHEBI:15378"/>
        <dbReference type="ChEBI" id="CHEBI:33737"/>
        <dbReference type="ChEBI" id="CHEBI:33738"/>
        <dbReference type="ChEBI" id="CHEBI:57783"/>
        <dbReference type="ChEBI" id="CHEBI:58349"/>
    </reaction>
</comment>
<dbReference type="InterPro" id="IPR029039">
    <property type="entry name" value="Flavoprotein-like_sf"/>
</dbReference>
<dbReference type="GO" id="GO:0050660">
    <property type="term" value="F:flavin adenine dinucleotide binding"/>
    <property type="evidence" value="ECO:0007669"/>
    <property type="project" value="UniProtKB-UniRule"/>
</dbReference>
<comment type="cofactor">
    <cofactor evidence="1 12">
        <name>FMN</name>
        <dbReference type="ChEBI" id="CHEBI:58210"/>
    </cofactor>
</comment>